<dbReference type="InterPro" id="IPR022391">
    <property type="entry name" value="ICE_relaxase_PFGI-1"/>
</dbReference>
<keyword evidence="2" id="KW-1133">Transmembrane helix</keyword>
<dbReference type="Proteomes" id="UP000955338">
    <property type="component" value="Chromosome"/>
</dbReference>
<evidence type="ECO:0000259" key="3">
    <source>
        <dbReference type="Pfam" id="PF07514"/>
    </source>
</evidence>
<feature type="domain" description="Uncharacterised" evidence="3">
    <location>
        <begin position="29"/>
        <end position="337"/>
    </location>
</feature>
<dbReference type="Gene3D" id="2.40.10.200">
    <property type="entry name" value="STY4665 C-terminal domain-like"/>
    <property type="match status" value="1"/>
</dbReference>
<feature type="region of interest" description="Disordered" evidence="1">
    <location>
        <begin position="389"/>
        <end position="423"/>
    </location>
</feature>
<name>A0A8E3MEX8_9PAST</name>
<evidence type="ECO:0000259" key="4">
    <source>
        <dbReference type="Pfam" id="PF07515"/>
    </source>
</evidence>
<feature type="compositionally biased region" description="Basic and acidic residues" evidence="1">
    <location>
        <begin position="404"/>
        <end position="420"/>
    </location>
</feature>
<dbReference type="Gene3D" id="1.10.10.10">
    <property type="entry name" value="Winged helix-like DNA-binding domain superfamily/Winged helix DNA-binding domain"/>
    <property type="match status" value="1"/>
</dbReference>
<dbReference type="SUPFAM" id="SSF109604">
    <property type="entry name" value="HD-domain/PDEase-like"/>
    <property type="match status" value="1"/>
</dbReference>
<proteinExistence type="predicted"/>
<dbReference type="InterPro" id="IPR036390">
    <property type="entry name" value="WH_DNA-bd_sf"/>
</dbReference>
<dbReference type="NCBIfam" id="TIGR03760">
    <property type="entry name" value="ICE_TraI_Pfluor"/>
    <property type="match status" value="1"/>
</dbReference>
<dbReference type="Gene3D" id="1.10.3210.40">
    <property type="match status" value="1"/>
</dbReference>
<keyword evidence="2" id="KW-0812">Transmembrane</keyword>
<protein>
    <submittedName>
        <fullName evidence="5">Uncharacterized protein</fullName>
    </submittedName>
</protein>
<keyword evidence="2" id="KW-0472">Membrane</keyword>
<dbReference type="InterPro" id="IPR011093">
    <property type="entry name" value="TraI_2_C"/>
</dbReference>
<dbReference type="SUPFAM" id="SSF46785">
    <property type="entry name" value="Winged helix' DNA-binding domain"/>
    <property type="match status" value="1"/>
</dbReference>
<dbReference type="Pfam" id="PF07515">
    <property type="entry name" value="TraI_2_C"/>
    <property type="match status" value="1"/>
</dbReference>
<organism evidence="5 6">
    <name type="scientific">Mergibacter septicus</name>
    <dbReference type="NCBI Taxonomy" id="221402"/>
    <lineage>
        <taxon>Bacteria</taxon>
        <taxon>Pseudomonadati</taxon>
        <taxon>Pseudomonadota</taxon>
        <taxon>Gammaproteobacteria</taxon>
        <taxon>Pasteurellales</taxon>
        <taxon>Pasteurellaceae</taxon>
        <taxon>Mergibacter</taxon>
    </lineage>
</organism>
<keyword evidence="6" id="KW-1185">Reference proteome</keyword>
<gene>
    <name evidence="5" type="ORF">CEP48_00385</name>
</gene>
<dbReference type="Pfam" id="PF07514">
    <property type="entry name" value="TraI_2"/>
    <property type="match status" value="1"/>
</dbReference>
<reference evidence="5" key="1">
    <citation type="submission" date="2017-06" db="EMBL/GenBank/DDBJ databases">
        <title>Genome sequencing of pathogenic and non-pathogenic strains within Bisgaard taxon 40.</title>
        <authorList>
            <person name="Ladner J.T."/>
            <person name="Lovett S.P."/>
            <person name="Koroleva G."/>
            <person name="Lorch J.M."/>
        </authorList>
    </citation>
    <scope>NUCLEOTIDE SEQUENCE</scope>
    <source>
        <strain evidence="5">27576-1-I1</strain>
    </source>
</reference>
<dbReference type="AlphaFoldDB" id="A0A8E3MEX8"/>
<accession>A0A8E3MEX8</accession>
<dbReference type="RefSeq" id="WP_261919929.1">
    <property type="nucleotide sequence ID" value="NZ_CP022011.1"/>
</dbReference>
<evidence type="ECO:0000313" key="6">
    <source>
        <dbReference type="Proteomes" id="UP000955338"/>
    </source>
</evidence>
<dbReference type="EMBL" id="CP022011">
    <property type="protein sequence ID" value="QDJ13989.1"/>
    <property type="molecule type" value="Genomic_DNA"/>
</dbReference>
<evidence type="ECO:0000313" key="5">
    <source>
        <dbReference type="EMBL" id="QDJ13989.1"/>
    </source>
</evidence>
<dbReference type="InterPro" id="IPR036388">
    <property type="entry name" value="WH-like_DNA-bd_sf"/>
</dbReference>
<feature type="transmembrane region" description="Helical" evidence="2">
    <location>
        <begin position="178"/>
        <end position="202"/>
    </location>
</feature>
<dbReference type="NCBIfam" id="NF041494">
    <property type="entry name" value="MobH"/>
    <property type="match status" value="1"/>
</dbReference>
<dbReference type="InterPro" id="IPR011119">
    <property type="entry name" value="Unchr_helicase_relaxase_TraI"/>
</dbReference>
<feature type="domain" description="Putative conjugal transfer nickase/helicase TraI C-terminal" evidence="4">
    <location>
        <begin position="483"/>
        <end position="596"/>
    </location>
</feature>
<evidence type="ECO:0000256" key="2">
    <source>
        <dbReference type="SAM" id="Phobius"/>
    </source>
</evidence>
<evidence type="ECO:0000256" key="1">
    <source>
        <dbReference type="SAM" id="MobiDB-lite"/>
    </source>
</evidence>
<sequence>MYWLRSLFKRKNLPVANIKNELSPGWIYPEHATKLLDTQLRKKLVRLIYQNVSMSENLFNTLYRTAIERYAELVQLLPASENHHHSYEGGMLDHGLEVVSIAVKLRQSYLLPPNSAPEDQSRQSEMWTAAVIYAALVHDIAKIVVDIEIEVQGEGRWFPWHGTIKKPYRFKYIKNRDYNLHHVMGAMIGSYLIPITGLNWLAKNNDVFNALMYFAAGHYDKSGVLSEIVQKADQTSVAQFLGGDVSKIQQPTRSLSQQILIALRYLLEHELQLNNSKGGSDGWLTDDSLWLMSKTVTDKVRAYLLQQGVNVPSQNSRLFDEMQSHNIIESTPENKAIWHCKISSNSGWQPENSFTLLKLSPSKIWTNIEQRPELFNGTVTVDISKTGSEDTVDISKTGSEDTVDISKTEPEDNSKAENSKTESGTDIDFTLNLFKSTNSELDVDTNFCDGSQNFKINQQDMLEVTLNDINHSNKLNLPDLNNTNEFLNWIKMGISSRKLSVNEANAKLHIVNQSVFLVSPGIFQKYSLEKFGTKEHWKCIQKNFQKLGLHKKNSDLNIWTCEIIGPRKRTCVKGYLVSDMSLFFGDKQCFDNMYLTLLENTNNG</sequence>